<feature type="compositionally biased region" description="Low complexity" evidence="1">
    <location>
        <begin position="1"/>
        <end position="31"/>
    </location>
</feature>
<feature type="compositionally biased region" description="Low complexity" evidence="1">
    <location>
        <begin position="1496"/>
        <end position="1505"/>
    </location>
</feature>
<feature type="compositionally biased region" description="Low complexity" evidence="1">
    <location>
        <begin position="715"/>
        <end position="750"/>
    </location>
</feature>
<name>A0A5C3QW31_9AGAR</name>
<feature type="region of interest" description="Disordered" evidence="1">
    <location>
        <begin position="1408"/>
        <end position="1608"/>
    </location>
</feature>
<feature type="compositionally biased region" description="Basic and acidic residues" evidence="1">
    <location>
        <begin position="1063"/>
        <end position="1088"/>
    </location>
</feature>
<feature type="compositionally biased region" description="Polar residues" evidence="1">
    <location>
        <begin position="328"/>
        <end position="337"/>
    </location>
</feature>
<feature type="compositionally biased region" description="Low complexity" evidence="1">
    <location>
        <begin position="1245"/>
        <end position="1254"/>
    </location>
</feature>
<feature type="region of interest" description="Disordered" evidence="1">
    <location>
        <begin position="59"/>
        <end position="88"/>
    </location>
</feature>
<gene>
    <name evidence="2" type="ORF">BDV98DRAFT_600240</name>
</gene>
<accession>A0A5C3QW31</accession>
<dbReference type="OrthoDB" id="2526154at2759"/>
<feature type="compositionally biased region" description="Polar residues" evidence="1">
    <location>
        <begin position="1472"/>
        <end position="1488"/>
    </location>
</feature>
<dbReference type="STRING" id="1884261.A0A5C3QW31"/>
<feature type="compositionally biased region" description="Low complexity" evidence="1">
    <location>
        <begin position="1303"/>
        <end position="1313"/>
    </location>
</feature>
<feature type="region of interest" description="Disordered" evidence="1">
    <location>
        <begin position="877"/>
        <end position="911"/>
    </location>
</feature>
<feature type="compositionally biased region" description="Basic and acidic residues" evidence="1">
    <location>
        <begin position="1266"/>
        <end position="1287"/>
    </location>
</feature>
<dbReference type="EMBL" id="ML178815">
    <property type="protein sequence ID" value="TFL06162.1"/>
    <property type="molecule type" value="Genomic_DNA"/>
</dbReference>
<sequence length="1608" mass="169552">MTITAADSRQSSASSLLSPTTSSTTSWAAPKSPLPPHKLAKLANALGIATPLPVFASTSPQGFNSGGGGASPYSPGFPDHLRRSPTPLSALSTTSSYHSFAAYTPTTAPTAYTSTQTSRFLLHVVPPYHLPQDNGKHPGYHPHFRRGTYVPVYPTLPAQLAAIAKEYGLPSTQGIVLYLVSSDPASTGDEAGAEGEEVGGRISEEVWKHVWTRVALRERDTLRDEVGRTPSPLTLRGGPITGKGLGLGRSIPSGLNSSPSLSGDTRSSLFHSHSTSTSTQVHMNKSAPPTPPIPPHSTLARVHTTSNASTNSHSTALTSEPENDPDTPDTSVNSQWEVSRAGSVDSEYPPGSAPGSSHGHGQGPSSLQGHGSPHGHVAKTFGSTSVDTLPSRTQTPLYLPGLAKDNASLIPILAKVEFDIDTMRAAWYAPWARSRGGKTKRRKGGKSKVVNGIASTREIVDLTNGGSGGAERNLAVVDLKLVERMKSPVPFLREMARAQEAQLESSESEEEDVAQSRDGYAQLSDPSESESDDDNLNNDSQDARDMEDAYMEEEMDMDMDPTIRDPLSDVFGTDADTWTDIRASASSTATATTITGRPSIVNLALSAAELSKLPEFNERAGDERRESTFNTRDGFDGRDSSFDARDTSLDEDITEIAEILRRTSFPLPPTHIPLPLSPPMSPGSSSAFTSPRQSLSALTSPRQSTSSARQSATVSPCQSTSAAPTPTPSLSRTPSFSQSLSRSNSLSRSGSTRKRPPPPLTIEPMPMPTLSLTRVASNASSEMDGDVDGEGESRLPYLRAGESATPSVGTGSAIPSPMIGLGIGSALPSPVGSAGPTLSLAGLGSAGPSPAPSPGGEEVTQEELEAMLGVASAENAADNVDDDAGGAGMLGDKATVGEEDDDDVEARRPKTATGVKRTGLVFEDFDLGLDDLDDDDPEDRRKSQFLMRAELDKIEQTLAQFSPRPLALPLADEQSNYLASHGRTKSTLSLSRTNSESIRQNRDVFPPTPRSATFPDPSKAAWPAVPYASLSAQEDEQDDDSSMSPAPPMLALNGVTTAAPRAYMDRRPSHSQADDGRSESAMRKRELNEEMMGMSTPPPPRGTGESPSVIPLSPDPFGRFSSSVYEDGSPTPVARPGGGGVKRSSVRQSGAGFWDSLPVGLPSPLATEESVSPSAGGVEPAAENVPKTTRRMSGASKLQHASRFSVDSPDRQAAKAASDKAAKAGGAGGMNPMKSIRNMWRKSSGRGSVSSMSVPTPEEPVPALPGKERRPSVVARTSKESVRKSVESVRTSLSRASSREGSGRAPSPQMQQLPPSPLPHVQSFNQPPPPHPTRTPPSHPPSRTPPPQPYAAPPPQPNGPPPQVAMHMMKKGSLGANGNGLAPPPMMAAHMNNQHQQHLGLDRFTFNQETPYPIPRRAPPMPSTPVNINAPLMPLSPVAEGQQPPSPGPGLSSDPFAAAPQTMIPPRPAVSRQASTGSESENTPTGSRRPSVARTSSAGSVGKSVPPSPPMPEKTTMVVPPTVVPPLRLSNRTTVSDSDSATVVGDATVTGKTSSKGLDDDDDETRRMSDGSDSRPSFDVNDFEIVSPRGNAMPLSYPYTTMDHDTSR</sequence>
<feature type="compositionally biased region" description="Polar residues" evidence="1">
    <location>
        <begin position="985"/>
        <end position="998"/>
    </location>
</feature>
<feature type="compositionally biased region" description="Basic and acidic residues" evidence="1">
    <location>
        <begin position="1564"/>
        <end position="1573"/>
    </location>
</feature>
<feature type="compositionally biased region" description="Basic and acidic residues" evidence="1">
    <location>
        <begin position="1208"/>
        <end position="1222"/>
    </location>
</feature>
<feature type="region of interest" description="Disordered" evidence="1">
    <location>
        <begin position="978"/>
        <end position="1388"/>
    </location>
</feature>
<feature type="compositionally biased region" description="Pro residues" evidence="1">
    <location>
        <begin position="1326"/>
        <end position="1363"/>
    </location>
</feature>
<feature type="compositionally biased region" description="Low complexity" evidence="1">
    <location>
        <begin position="248"/>
        <end position="279"/>
    </location>
</feature>
<evidence type="ECO:0008006" key="4">
    <source>
        <dbReference type="Google" id="ProtNLM"/>
    </source>
</evidence>
<feature type="compositionally biased region" description="Acidic residues" evidence="1">
    <location>
        <begin position="527"/>
        <end position="536"/>
    </location>
</feature>
<dbReference type="Proteomes" id="UP000305067">
    <property type="component" value="Unassembled WGS sequence"/>
</dbReference>
<feature type="region of interest" description="Disordered" evidence="1">
    <location>
        <begin position="225"/>
        <end position="391"/>
    </location>
</feature>
<feature type="compositionally biased region" description="Polar residues" evidence="1">
    <location>
        <begin position="1530"/>
        <end position="1541"/>
    </location>
</feature>
<protein>
    <recommendedName>
        <fullName evidence="4">Proteophosphoglycan ppg4</fullName>
    </recommendedName>
</protein>
<feature type="compositionally biased region" description="Low complexity" evidence="1">
    <location>
        <begin position="303"/>
        <end position="319"/>
    </location>
</feature>
<reference evidence="2 3" key="1">
    <citation type="journal article" date="2019" name="Nat. Ecol. Evol.">
        <title>Megaphylogeny resolves global patterns of mushroom evolution.</title>
        <authorList>
            <person name="Varga T."/>
            <person name="Krizsan K."/>
            <person name="Foldi C."/>
            <person name="Dima B."/>
            <person name="Sanchez-Garcia M."/>
            <person name="Sanchez-Ramirez S."/>
            <person name="Szollosi G.J."/>
            <person name="Szarkandi J.G."/>
            <person name="Papp V."/>
            <person name="Albert L."/>
            <person name="Andreopoulos W."/>
            <person name="Angelini C."/>
            <person name="Antonin V."/>
            <person name="Barry K.W."/>
            <person name="Bougher N.L."/>
            <person name="Buchanan P."/>
            <person name="Buyck B."/>
            <person name="Bense V."/>
            <person name="Catcheside P."/>
            <person name="Chovatia M."/>
            <person name="Cooper J."/>
            <person name="Damon W."/>
            <person name="Desjardin D."/>
            <person name="Finy P."/>
            <person name="Geml J."/>
            <person name="Haridas S."/>
            <person name="Hughes K."/>
            <person name="Justo A."/>
            <person name="Karasinski D."/>
            <person name="Kautmanova I."/>
            <person name="Kiss B."/>
            <person name="Kocsube S."/>
            <person name="Kotiranta H."/>
            <person name="LaButti K.M."/>
            <person name="Lechner B.E."/>
            <person name="Liimatainen K."/>
            <person name="Lipzen A."/>
            <person name="Lukacs Z."/>
            <person name="Mihaltcheva S."/>
            <person name="Morgado L.N."/>
            <person name="Niskanen T."/>
            <person name="Noordeloos M.E."/>
            <person name="Ohm R.A."/>
            <person name="Ortiz-Santana B."/>
            <person name="Ovrebo C."/>
            <person name="Racz N."/>
            <person name="Riley R."/>
            <person name="Savchenko A."/>
            <person name="Shiryaev A."/>
            <person name="Soop K."/>
            <person name="Spirin V."/>
            <person name="Szebenyi C."/>
            <person name="Tomsovsky M."/>
            <person name="Tulloss R.E."/>
            <person name="Uehling J."/>
            <person name="Grigoriev I.V."/>
            <person name="Vagvolgyi C."/>
            <person name="Papp T."/>
            <person name="Martin F.M."/>
            <person name="Miettinen O."/>
            <person name="Hibbett D.S."/>
            <person name="Nagy L.G."/>
        </authorList>
    </citation>
    <scope>NUCLEOTIDE SEQUENCE [LARGE SCALE GENOMIC DNA]</scope>
    <source>
        <strain evidence="2 3">CBS 309.79</strain>
    </source>
</reference>
<feature type="compositionally biased region" description="Polar residues" evidence="1">
    <location>
        <begin position="687"/>
        <end position="714"/>
    </location>
</feature>
<feature type="region of interest" description="Disordered" evidence="1">
    <location>
        <begin position="838"/>
        <end position="862"/>
    </location>
</feature>
<feature type="region of interest" description="Disordered" evidence="1">
    <location>
        <begin position="665"/>
        <end position="768"/>
    </location>
</feature>
<feature type="compositionally biased region" description="Pro residues" evidence="1">
    <location>
        <begin position="757"/>
        <end position="767"/>
    </location>
</feature>
<organism evidence="2 3">
    <name type="scientific">Pterulicium gracile</name>
    <dbReference type="NCBI Taxonomy" id="1884261"/>
    <lineage>
        <taxon>Eukaryota</taxon>
        <taxon>Fungi</taxon>
        <taxon>Dikarya</taxon>
        <taxon>Basidiomycota</taxon>
        <taxon>Agaricomycotina</taxon>
        <taxon>Agaricomycetes</taxon>
        <taxon>Agaricomycetidae</taxon>
        <taxon>Agaricales</taxon>
        <taxon>Pleurotineae</taxon>
        <taxon>Pterulaceae</taxon>
        <taxon>Pterulicium</taxon>
    </lineage>
</organism>
<proteinExistence type="predicted"/>
<feature type="region of interest" description="Disordered" evidence="1">
    <location>
        <begin position="617"/>
        <end position="647"/>
    </location>
</feature>
<feature type="compositionally biased region" description="Pro residues" evidence="1">
    <location>
        <begin position="666"/>
        <end position="681"/>
    </location>
</feature>
<feature type="region of interest" description="Disordered" evidence="1">
    <location>
        <begin position="498"/>
        <end position="543"/>
    </location>
</feature>
<evidence type="ECO:0000313" key="3">
    <source>
        <dbReference type="Proteomes" id="UP000305067"/>
    </source>
</evidence>
<feature type="region of interest" description="Disordered" evidence="1">
    <location>
        <begin position="1"/>
        <end position="33"/>
    </location>
</feature>
<evidence type="ECO:0000256" key="1">
    <source>
        <dbReference type="SAM" id="MobiDB-lite"/>
    </source>
</evidence>
<feature type="compositionally biased region" description="Polar residues" evidence="1">
    <location>
        <begin position="381"/>
        <end position="391"/>
    </location>
</feature>
<feature type="compositionally biased region" description="Low complexity" evidence="1">
    <location>
        <begin position="838"/>
        <end position="848"/>
    </location>
</feature>
<feature type="compositionally biased region" description="Pro residues" evidence="1">
    <location>
        <begin position="1412"/>
        <end position="1423"/>
    </location>
</feature>
<feature type="compositionally biased region" description="Low complexity" evidence="1">
    <location>
        <begin position="71"/>
        <end position="88"/>
    </location>
</feature>
<evidence type="ECO:0000313" key="2">
    <source>
        <dbReference type="EMBL" id="TFL06162.1"/>
    </source>
</evidence>
<feature type="compositionally biased region" description="Low complexity" evidence="1">
    <location>
        <begin position="349"/>
        <end position="375"/>
    </location>
</feature>
<keyword evidence="3" id="KW-1185">Reference proteome</keyword>